<feature type="transmembrane region" description="Helical" evidence="2">
    <location>
        <begin position="309"/>
        <end position="327"/>
    </location>
</feature>
<dbReference type="OrthoDB" id="181905at2"/>
<evidence type="ECO:0000313" key="4">
    <source>
        <dbReference type="Proteomes" id="UP000326287"/>
    </source>
</evidence>
<dbReference type="SUPFAM" id="SSF103473">
    <property type="entry name" value="MFS general substrate transporter"/>
    <property type="match status" value="1"/>
</dbReference>
<dbReference type="GO" id="GO:0008643">
    <property type="term" value="P:carbohydrate transport"/>
    <property type="evidence" value="ECO:0007669"/>
    <property type="project" value="InterPro"/>
</dbReference>
<feature type="transmembrane region" description="Helical" evidence="2">
    <location>
        <begin position="339"/>
        <end position="358"/>
    </location>
</feature>
<keyword evidence="2" id="KW-1133">Transmembrane helix</keyword>
<evidence type="ECO:0000256" key="2">
    <source>
        <dbReference type="SAM" id="Phobius"/>
    </source>
</evidence>
<dbReference type="EMBL" id="CP036422">
    <property type="protein sequence ID" value="QFU74391.1"/>
    <property type="molecule type" value="Genomic_DNA"/>
</dbReference>
<keyword evidence="2" id="KW-0472">Membrane</keyword>
<keyword evidence="3" id="KW-0762">Sugar transport</keyword>
<keyword evidence="3" id="KW-0813">Transport</keyword>
<feature type="transmembrane region" description="Helical" evidence="2">
    <location>
        <begin position="185"/>
        <end position="205"/>
    </location>
</feature>
<evidence type="ECO:0000256" key="1">
    <source>
        <dbReference type="ARBA" id="ARBA00009617"/>
    </source>
</evidence>
<keyword evidence="2" id="KW-0812">Transmembrane</keyword>
<dbReference type="KEGG" id="halc:EY643_01285"/>
<feature type="transmembrane region" description="Helical" evidence="2">
    <location>
        <begin position="427"/>
        <end position="450"/>
    </location>
</feature>
<proteinExistence type="inferred from homology"/>
<accession>A0A5P9NF51</accession>
<keyword evidence="4" id="KW-1185">Reference proteome</keyword>
<evidence type="ECO:0000313" key="3">
    <source>
        <dbReference type="EMBL" id="QFU74391.1"/>
    </source>
</evidence>
<dbReference type="GO" id="GO:0005886">
    <property type="term" value="C:plasma membrane"/>
    <property type="evidence" value="ECO:0007669"/>
    <property type="project" value="TreeGrafter"/>
</dbReference>
<feature type="transmembrane region" description="Helical" evidence="2">
    <location>
        <begin position="78"/>
        <end position="95"/>
    </location>
</feature>
<dbReference type="InterPro" id="IPR036259">
    <property type="entry name" value="MFS_trans_sf"/>
</dbReference>
<protein>
    <submittedName>
        <fullName evidence="3">Sugar transporter</fullName>
    </submittedName>
</protein>
<dbReference type="AlphaFoldDB" id="A0A5P9NF51"/>
<name>A0A5P9NF51_9GAMM</name>
<gene>
    <name evidence="3" type="ORF">EY643_01285</name>
</gene>
<feature type="transmembrane region" description="Helical" evidence="2">
    <location>
        <begin position="278"/>
        <end position="297"/>
    </location>
</feature>
<feature type="transmembrane region" description="Helical" evidence="2">
    <location>
        <begin position="246"/>
        <end position="266"/>
    </location>
</feature>
<feature type="transmembrane region" description="Helical" evidence="2">
    <location>
        <begin position="38"/>
        <end position="57"/>
    </location>
</feature>
<feature type="transmembrane region" description="Helical" evidence="2">
    <location>
        <begin position="107"/>
        <end position="132"/>
    </location>
</feature>
<feature type="transmembrane region" description="Helical" evidence="2">
    <location>
        <begin position="7"/>
        <end position="32"/>
    </location>
</feature>
<dbReference type="Pfam" id="PF13347">
    <property type="entry name" value="MFS_2"/>
    <property type="match status" value="1"/>
</dbReference>
<comment type="similarity">
    <text evidence="1">Belongs to the sodium:galactoside symporter (TC 2.A.2) family.</text>
</comment>
<dbReference type="RefSeq" id="WP_152660503.1">
    <property type="nucleotide sequence ID" value="NZ_CP036422.1"/>
</dbReference>
<dbReference type="Gene3D" id="1.20.1250.20">
    <property type="entry name" value="MFS general substrate transporter like domains"/>
    <property type="match status" value="2"/>
</dbReference>
<dbReference type="GO" id="GO:0015293">
    <property type="term" value="F:symporter activity"/>
    <property type="evidence" value="ECO:0007669"/>
    <property type="project" value="InterPro"/>
</dbReference>
<dbReference type="PANTHER" id="PTHR11328">
    <property type="entry name" value="MAJOR FACILITATOR SUPERFAMILY DOMAIN-CONTAINING PROTEIN"/>
    <property type="match status" value="1"/>
</dbReference>
<dbReference type="Proteomes" id="UP000326287">
    <property type="component" value="Chromosome"/>
</dbReference>
<feature type="transmembrane region" description="Helical" evidence="2">
    <location>
        <begin position="153"/>
        <end position="173"/>
    </location>
</feature>
<feature type="transmembrane region" description="Helical" evidence="2">
    <location>
        <begin position="386"/>
        <end position="407"/>
    </location>
</feature>
<reference evidence="3 4" key="1">
    <citation type="submission" date="2019-02" db="EMBL/GenBank/DDBJ databases">
        <authorList>
            <person name="Li S.-H."/>
        </authorList>
    </citation>
    <scope>NUCLEOTIDE SEQUENCE [LARGE SCALE GENOMIC DNA]</scope>
    <source>
        <strain evidence="3 4">IMCC14385</strain>
    </source>
</reference>
<organism evidence="3 4">
    <name type="scientific">Halioglobus maricola</name>
    <dbReference type="NCBI Taxonomy" id="2601894"/>
    <lineage>
        <taxon>Bacteria</taxon>
        <taxon>Pseudomonadati</taxon>
        <taxon>Pseudomonadota</taxon>
        <taxon>Gammaproteobacteria</taxon>
        <taxon>Cellvibrionales</taxon>
        <taxon>Halieaceae</taxon>
        <taxon>Halioglobus</taxon>
    </lineage>
</organism>
<sequence>MLKTRTRIFYGIGGGVYAVKEAAYAIFILLFYTQVLGLSGFATGAIIAISLLWDGISDPLIGSWSDRLRSRYGRRHPFMVYSILPVAIGFIGLFSPPASVVESSGLLALWLLFWSLWLRTFTTTFSIPHLALSAELSSDYHERSQLMGTRLGFMFMTTLFLPAAGFVFIFGADPNIDGRFVASNYPWYGLMSAGLVITLGTLTVMGTRRHTSQPDTGGEHYGLPRLQHFIDDVVQTFRNKTFRTMIAYDVAASISWGSTSALNILVATYVFEFSPDEMAITLAAPSLTAVLLVWALLKPISERWEKPQIMRYTLWGGLLNGLWLIPLKLAGVLPPNDTPAILALNVLSLTLYMFFFLLRVTSAMSIVADITDQHELEQGGRREGGFFSVINFTTKISSLVGPLYGGIVLDVIGLNQHDLPGQVAEPVLAGLMYSVLLVSIPTLMAAIYYANKISFSMQQVNEIQADLREQKAPPPTEPGQNLH</sequence>
<dbReference type="PANTHER" id="PTHR11328:SF24">
    <property type="entry name" value="MAJOR FACILITATOR SUPERFAMILY (MFS) PROFILE DOMAIN-CONTAINING PROTEIN"/>
    <property type="match status" value="1"/>
</dbReference>
<dbReference type="InterPro" id="IPR039672">
    <property type="entry name" value="MFS_2"/>
</dbReference>